<dbReference type="InterPro" id="IPR013325">
    <property type="entry name" value="RNA_pol_sigma_r2"/>
</dbReference>
<accession>U6RHF7</accession>
<dbReference type="Pfam" id="PF04542">
    <property type="entry name" value="Sigma70_r2"/>
    <property type="match status" value="1"/>
</dbReference>
<reference evidence="7 8" key="1">
    <citation type="submission" date="2013-04" db="EMBL/GenBank/DDBJ databases">
        <title>The Genome Sequence of Bacteroides massiliensis DSM 17679.</title>
        <authorList>
            <consortium name="The Broad Institute Genomics Platform"/>
            <person name="Earl A."/>
            <person name="Ward D."/>
            <person name="Feldgarden M."/>
            <person name="Gevers D."/>
            <person name="Martens E."/>
            <person name="Fenner L."/>
            <person name="Roux V."/>
            <person name="Mallet M.N."/>
            <person name="Raoult D."/>
            <person name="Walker B."/>
            <person name="Young S."/>
            <person name="Zeng Q."/>
            <person name="Gargeya S."/>
            <person name="Fitzgerald M."/>
            <person name="Haas B."/>
            <person name="Abouelleil A."/>
            <person name="Allen A.W."/>
            <person name="Alvarado L."/>
            <person name="Arachchi H.M."/>
            <person name="Berlin A.M."/>
            <person name="Chapman S.B."/>
            <person name="Gainer-Dewar J."/>
            <person name="Goldberg J."/>
            <person name="Griggs A."/>
            <person name="Gujja S."/>
            <person name="Hansen M."/>
            <person name="Howarth C."/>
            <person name="Imamovic A."/>
            <person name="Ireland A."/>
            <person name="Larimer J."/>
            <person name="McCowan C."/>
            <person name="Murphy C."/>
            <person name="Pearson M."/>
            <person name="Poon T.W."/>
            <person name="Priest M."/>
            <person name="Roberts A."/>
            <person name="Saif S."/>
            <person name="Shea T."/>
            <person name="Sisk P."/>
            <person name="Sykes S."/>
            <person name="Wortman J."/>
            <person name="Nusbaum C."/>
            <person name="Birren B."/>
        </authorList>
    </citation>
    <scope>NUCLEOTIDE SEQUENCE [LARGE SCALE GENOMIC DNA]</scope>
    <source>
        <strain evidence="8">B84634 / Timone 84634 / DSM 17679 / JCM 13223</strain>
    </source>
</reference>
<dbReference type="HOGENOM" id="CLU_047691_4_3_10"/>
<dbReference type="SUPFAM" id="SSF88946">
    <property type="entry name" value="Sigma2 domain of RNA polymerase sigma factors"/>
    <property type="match status" value="1"/>
</dbReference>
<dbReference type="InterPro" id="IPR007627">
    <property type="entry name" value="RNA_pol_sigma70_r2"/>
</dbReference>
<dbReference type="GO" id="GO:0016987">
    <property type="term" value="F:sigma factor activity"/>
    <property type="evidence" value="ECO:0007669"/>
    <property type="project" value="UniProtKB-KW"/>
</dbReference>
<evidence type="ECO:0000313" key="8">
    <source>
        <dbReference type="Proteomes" id="UP000017831"/>
    </source>
</evidence>
<dbReference type="PANTHER" id="PTHR43133">
    <property type="entry name" value="RNA POLYMERASE ECF-TYPE SIGMA FACTO"/>
    <property type="match status" value="1"/>
</dbReference>
<dbReference type="NCBIfam" id="TIGR02937">
    <property type="entry name" value="sigma70-ECF"/>
    <property type="match status" value="1"/>
</dbReference>
<dbReference type="EMBL" id="AQHY01000025">
    <property type="protein sequence ID" value="EOA54638.1"/>
    <property type="molecule type" value="Genomic_DNA"/>
</dbReference>
<dbReference type="PATRIC" id="fig|1121098.3.peg.2064"/>
<dbReference type="InterPro" id="IPR036388">
    <property type="entry name" value="WH-like_DNA-bd_sf"/>
</dbReference>
<comment type="similarity">
    <text evidence="1">Belongs to the sigma-70 factor family. ECF subfamily.</text>
</comment>
<dbReference type="GO" id="GO:0003677">
    <property type="term" value="F:DNA binding"/>
    <property type="evidence" value="ECO:0007669"/>
    <property type="project" value="InterPro"/>
</dbReference>
<evidence type="ECO:0000256" key="2">
    <source>
        <dbReference type="ARBA" id="ARBA00023015"/>
    </source>
</evidence>
<evidence type="ECO:0000256" key="3">
    <source>
        <dbReference type="ARBA" id="ARBA00023082"/>
    </source>
</evidence>
<dbReference type="Proteomes" id="UP000017831">
    <property type="component" value="Unassembled WGS sequence"/>
</dbReference>
<proteinExistence type="inferred from homology"/>
<dbReference type="AlphaFoldDB" id="U6RHF7"/>
<evidence type="ECO:0000256" key="4">
    <source>
        <dbReference type="ARBA" id="ARBA00023163"/>
    </source>
</evidence>
<dbReference type="PANTHER" id="PTHR43133:SF46">
    <property type="entry name" value="RNA POLYMERASE SIGMA-70 FACTOR ECF SUBFAMILY"/>
    <property type="match status" value="1"/>
</dbReference>
<evidence type="ECO:0000313" key="7">
    <source>
        <dbReference type="EMBL" id="EOA54638.1"/>
    </source>
</evidence>
<dbReference type="Pfam" id="PF08281">
    <property type="entry name" value="Sigma70_r4_2"/>
    <property type="match status" value="1"/>
</dbReference>
<dbReference type="InterPro" id="IPR014284">
    <property type="entry name" value="RNA_pol_sigma-70_dom"/>
</dbReference>
<organism evidence="7 8">
    <name type="scientific">Phocaeicola massiliensis B84634 = Timone 84634 = DSM 17679 = JCM 13223</name>
    <dbReference type="NCBI Taxonomy" id="1121098"/>
    <lineage>
        <taxon>Bacteria</taxon>
        <taxon>Pseudomonadati</taxon>
        <taxon>Bacteroidota</taxon>
        <taxon>Bacteroidia</taxon>
        <taxon>Bacteroidales</taxon>
        <taxon>Bacteroidaceae</taxon>
        <taxon>Phocaeicola</taxon>
    </lineage>
</organism>
<gene>
    <name evidence="7" type="ORF">HMPREF1534_02031</name>
</gene>
<evidence type="ECO:0000256" key="1">
    <source>
        <dbReference type="ARBA" id="ARBA00010641"/>
    </source>
</evidence>
<dbReference type="InterPro" id="IPR013324">
    <property type="entry name" value="RNA_pol_sigma_r3/r4-like"/>
</dbReference>
<dbReference type="Gene3D" id="1.10.10.10">
    <property type="entry name" value="Winged helix-like DNA-binding domain superfamily/Winged helix DNA-binding domain"/>
    <property type="match status" value="1"/>
</dbReference>
<dbReference type="InterPro" id="IPR039425">
    <property type="entry name" value="RNA_pol_sigma-70-like"/>
</dbReference>
<evidence type="ECO:0000259" key="6">
    <source>
        <dbReference type="Pfam" id="PF08281"/>
    </source>
</evidence>
<dbReference type="STRING" id="1121098.HMPREF1534_02031"/>
<protein>
    <submittedName>
        <fullName evidence="7">RNA polymerase sigma-70 factor</fullName>
    </submittedName>
</protein>
<dbReference type="InterPro" id="IPR013249">
    <property type="entry name" value="RNA_pol_sigma70_r4_t2"/>
</dbReference>
<keyword evidence="2" id="KW-0805">Transcription regulation</keyword>
<dbReference type="CDD" id="cd06171">
    <property type="entry name" value="Sigma70_r4"/>
    <property type="match status" value="1"/>
</dbReference>
<name>U6RHF7_9BACT</name>
<feature type="domain" description="RNA polymerase sigma factor 70 region 4 type 2" evidence="6">
    <location>
        <begin position="134"/>
        <end position="186"/>
    </location>
</feature>
<evidence type="ECO:0000259" key="5">
    <source>
        <dbReference type="Pfam" id="PF04542"/>
    </source>
</evidence>
<comment type="caution">
    <text evidence="7">The sequence shown here is derived from an EMBL/GenBank/DDBJ whole genome shotgun (WGS) entry which is preliminary data.</text>
</comment>
<dbReference type="GO" id="GO:0006352">
    <property type="term" value="P:DNA-templated transcription initiation"/>
    <property type="evidence" value="ECO:0007669"/>
    <property type="project" value="InterPro"/>
</dbReference>
<dbReference type="eggNOG" id="COG1595">
    <property type="taxonomic scope" value="Bacteria"/>
</dbReference>
<dbReference type="SUPFAM" id="SSF88659">
    <property type="entry name" value="Sigma3 and sigma4 domains of RNA polymerase sigma factors"/>
    <property type="match status" value="1"/>
</dbReference>
<dbReference type="NCBIfam" id="TIGR02985">
    <property type="entry name" value="Sig70_bacteroi1"/>
    <property type="match status" value="1"/>
</dbReference>
<keyword evidence="3" id="KW-0731">Sigma factor</keyword>
<feature type="domain" description="RNA polymerase sigma-70 region 2" evidence="5">
    <location>
        <begin position="33"/>
        <end position="95"/>
    </location>
</feature>
<sequence length="202" mass="23959">MYFVIENEERKMIDQAVIDRINQGDVKAFECLYNDYFVYLCACANSYIFNAEEAQDIVNEVFMKLWYKRGDLFFPIHPYLVRSVQNGCLNYLRSLHSRERVADEYRETLLEYQEEYCMSECNPLKEMEQADLERQVQTVITSLPDKCRTVFEQYLYSELTPQEIAEKNGISVNTVRVHIKNAMDKMKEKLGSRIGILLFFLF</sequence>
<dbReference type="Gene3D" id="1.10.1740.10">
    <property type="match status" value="1"/>
</dbReference>
<dbReference type="InterPro" id="IPR014327">
    <property type="entry name" value="RNA_pol_sigma70_bacteroid"/>
</dbReference>
<keyword evidence="4" id="KW-0804">Transcription</keyword>
<keyword evidence="8" id="KW-1185">Reference proteome</keyword>